<keyword evidence="3" id="KW-1185">Reference proteome</keyword>
<dbReference type="EMBL" id="JASGXD010000013">
    <property type="protein sequence ID" value="KAK6001859.1"/>
    <property type="molecule type" value="Genomic_DNA"/>
</dbReference>
<feature type="region of interest" description="Disordered" evidence="1">
    <location>
        <begin position="1"/>
        <end position="84"/>
    </location>
</feature>
<reference evidence="2 3" key="1">
    <citation type="submission" date="2023-11" db="EMBL/GenBank/DDBJ databases">
        <title>Draft genome sequence and annotation of the polyextremotolerant black yeast-like fungus Aureobasidium pullulans NRRL 62042.</title>
        <authorList>
            <person name="Dielentheis-Frenken M.R.E."/>
            <person name="Wibberg D."/>
            <person name="Blank L.M."/>
            <person name="Tiso T."/>
        </authorList>
    </citation>
    <scope>NUCLEOTIDE SEQUENCE [LARGE SCALE GENOMIC DNA]</scope>
    <source>
        <strain evidence="2 3">NRRL 62042</strain>
    </source>
</reference>
<feature type="compositionally biased region" description="Basic residues" evidence="1">
    <location>
        <begin position="21"/>
        <end position="35"/>
    </location>
</feature>
<accession>A0ABR0TBS5</accession>
<sequence>MAGGPANCPDCRPGQPNGRCEKHKKHNPGRNKRKREAKERSLLKQKEVRTVENFDDPDKSDNESDSEEFDCAYSDFGDEPDGQIANDRRLSKRQKEIVSPASFLPSCISGIRDLIFKLLSTPENGPGMTVEDMEGPIREMMGLEKFPVPESWDLTRLLRAILDRQSHHFQQVEEEDGKWVATKDPARELSARYLNELRAKRCSPTPSPLENPAMLHIFISRYSRTISTVQLQELNDSFEARIKTTNALFGPQQQQPETKPYTQGTFDYPMHIKYTLIDVQGTDLLRDMLAKNRDCIAALEELSEHAQRTLQGDPTFQSRSVYCIIISGLDGGSINNDSWADMQQAFPRLRGQLLICNDRGVPAPVDPIVTQKPMMDWATPACLLPKPERKKGSHKHVVWGMFDIAMLANEWTRRSWAPAPRLAGSRHARIEHDQRLLACRKLLLSNTLMYYHRIDCSIAGLRDTAEFTDPAFIIAQTSNGNVGWGRNDFVVDRCVPELEPYARECRWGSSHEPIDTWALSNKPSQGDQPLHGFCCDRPACYAHEIEEYIRNL</sequence>
<evidence type="ECO:0000313" key="2">
    <source>
        <dbReference type="EMBL" id="KAK6001859.1"/>
    </source>
</evidence>
<feature type="compositionally biased region" description="Basic and acidic residues" evidence="1">
    <location>
        <begin position="36"/>
        <end position="62"/>
    </location>
</feature>
<proteinExistence type="predicted"/>
<comment type="caution">
    <text evidence="2">The sequence shown here is derived from an EMBL/GenBank/DDBJ whole genome shotgun (WGS) entry which is preliminary data.</text>
</comment>
<gene>
    <name evidence="2" type="ORF">QM012_002349</name>
</gene>
<organism evidence="2 3">
    <name type="scientific">Aureobasidium pullulans</name>
    <name type="common">Black yeast</name>
    <name type="synonym">Pullularia pullulans</name>
    <dbReference type="NCBI Taxonomy" id="5580"/>
    <lineage>
        <taxon>Eukaryota</taxon>
        <taxon>Fungi</taxon>
        <taxon>Dikarya</taxon>
        <taxon>Ascomycota</taxon>
        <taxon>Pezizomycotina</taxon>
        <taxon>Dothideomycetes</taxon>
        <taxon>Dothideomycetidae</taxon>
        <taxon>Dothideales</taxon>
        <taxon>Saccotheciaceae</taxon>
        <taxon>Aureobasidium</taxon>
    </lineage>
</organism>
<name>A0ABR0TBS5_AURPU</name>
<evidence type="ECO:0000256" key="1">
    <source>
        <dbReference type="SAM" id="MobiDB-lite"/>
    </source>
</evidence>
<feature type="compositionally biased region" description="Acidic residues" evidence="1">
    <location>
        <begin position="63"/>
        <end position="81"/>
    </location>
</feature>
<dbReference type="Proteomes" id="UP001341245">
    <property type="component" value="Unassembled WGS sequence"/>
</dbReference>
<evidence type="ECO:0000313" key="3">
    <source>
        <dbReference type="Proteomes" id="UP001341245"/>
    </source>
</evidence>
<protein>
    <submittedName>
        <fullName evidence="2">Uncharacterized protein</fullName>
    </submittedName>
</protein>